<feature type="domain" description="DUF5641" evidence="2">
    <location>
        <begin position="341"/>
        <end position="436"/>
    </location>
</feature>
<dbReference type="AlphaFoldDB" id="A0A0C2GHU7"/>
<reference evidence="3 4" key="1">
    <citation type="submission" date="2013-12" db="EMBL/GenBank/DDBJ databases">
        <title>Draft genome of the parsitic nematode Ancylostoma duodenale.</title>
        <authorList>
            <person name="Mitreva M."/>
        </authorList>
    </citation>
    <scope>NUCLEOTIDE SEQUENCE [LARGE SCALE GENOMIC DNA]</scope>
    <source>
        <strain evidence="3 4">Zhejiang</strain>
    </source>
</reference>
<evidence type="ECO:0000313" key="3">
    <source>
        <dbReference type="EMBL" id="KIH56646.1"/>
    </source>
</evidence>
<name>A0A0C2GHU7_9BILA</name>
<dbReference type="PANTHER" id="PTHR47331">
    <property type="entry name" value="PHD-TYPE DOMAIN-CONTAINING PROTEIN"/>
    <property type="match status" value="1"/>
</dbReference>
<dbReference type="Pfam" id="PF05380">
    <property type="entry name" value="Peptidase_A17"/>
    <property type="match status" value="1"/>
</dbReference>
<keyword evidence="4" id="KW-1185">Reference proteome</keyword>
<dbReference type="Pfam" id="PF18701">
    <property type="entry name" value="DUF5641"/>
    <property type="match status" value="1"/>
</dbReference>
<gene>
    <name evidence="3" type="ORF">ANCDUO_13173</name>
</gene>
<feature type="region of interest" description="Disordered" evidence="1">
    <location>
        <begin position="445"/>
        <end position="475"/>
    </location>
</feature>
<dbReference type="Proteomes" id="UP000054047">
    <property type="component" value="Unassembled WGS sequence"/>
</dbReference>
<evidence type="ECO:0000259" key="2">
    <source>
        <dbReference type="Pfam" id="PF18701"/>
    </source>
</evidence>
<dbReference type="InterPro" id="IPR008042">
    <property type="entry name" value="Retrotrans_Pao"/>
</dbReference>
<dbReference type="InterPro" id="IPR040676">
    <property type="entry name" value="DUF5641"/>
</dbReference>
<accession>A0A0C2GHU7</accession>
<proteinExistence type="predicted"/>
<dbReference type="OrthoDB" id="8019190at2759"/>
<protein>
    <recommendedName>
        <fullName evidence="2">DUF5641 domain-containing protein</fullName>
    </recommendedName>
</protein>
<organism evidence="3 4">
    <name type="scientific">Ancylostoma duodenale</name>
    <dbReference type="NCBI Taxonomy" id="51022"/>
    <lineage>
        <taxon>Eukaryota</taxon>
        <taxon>Metazoa</taxon>
        <taxon>Ecdysozoa</taxon>
        <taxon>Nematoda</taxon>
        <taxon>Chromadorea</taxon>
        <taxon>Rhabditida</taxon>
        <taxon>Rhabditina</taxon>
        <taxon>Rhabditomorpha</taxon>
        <taxon>Strongyloidea</taxon>
        <taxon>Ancylostomatidae</taxon>
        <taxon>Ancylostomatinae</taxon>
        <taxon>Ancylostoma</taxon>
    </lineage>
</organism>
<evidence type="ECO:0000256" key="1">
    <source>
        <dbReference type="SAM" id="MobiDB-lite"/>
    </source>
</evidence>
<evidence type="ECO:0000313" key="4">
    <source>
        <dbReference type="Proteomes" id="UP000054047"/>
    </source>
</evidence>
<sequence length="475" mass="54456">MSIKYALERDFGNRLKEEILANTYVDNVLIDADSTRECILEQMECKETSLRMNMNLREFMSNNTKVMGIIPAQDRMTDNQQPVKFLGLKWDPHADTLNVPINIRSAHVSSKRSALRDLWQSGHLWDDPLDSETTQKWNQMVQEIVDCKVHVPRFVGHASDNRYDIVVCSDASKRVYAVAVYVITQSAGSKPNSTLIFAKAKLTAPGATTISRMELLACHMAAKTDYSTTERLVIREYYRERIEQLDSLSIKKFRTEQDNDGVIRVRQRMVQAEMEQTSKNPILLVPDHPLTNMIIMRQQGRFYPYPESPDLPAGRLSNTTPSRYEELSNESYKSITSYHADLRKTSDHFWELWQKEYLAALAEKNATRSPRKQAAKREPRVGDVVLIRQENKARSMWPIGLVLELFTSKDRLPRSALLRAGKKNILERSVNQLVPLEVTASDVNNLERRKTSPAPTRIQPPRAVKKLSALARTQQ</sequence>
<dbReference type="EMBL" id="KN735445">
    <property type="protein sequence ID" value="KIH56646.1"/>
    <property type="molecule type" value="Genomic_DNA"/>
</dbReference>